<dbReference type="PANTHER" id="PTHR34203:SF15">
    <property type="entry name" value="SLL1173 PROTEIN"/>
    <property type="match status" value="1"/>
</dbReference>
<dbReference type="Proteomes" id="UP000664628">
    <property type="component" value="Unassembled WGS sequence"/>
</dbReference>
<organism evidence="2 3">
    <name type="scientific">Fibrella forsythiae</name>
    <dbReference type="NCBI Taxonomy" id="2817061"/>
    <lineage>
        <taxon>Bacteria</taxon>
        <taxon>Pseudomonadati</taxon>
        <taxon>Bacteroidota</taxon>
        <taxon>Cytophagia</taxon>
        <taxon>Cytophagales</taxon>
        <taxon>Spirosomataceae</taxon>
        <taxon>Fibrella</taxon>
    </lineage>
</organism>
<keyword evidence="2" id="KW-0489">Methyltransferase</keyword>
<accession>A0ABS3JQN9</accession>
<name>A0ABS3JQN9_9BACT</name>
<dbReference type="InterPro" id="IPR029063">
    <property type="entry name" value="SAM-dependent_MTases_sf"/>
</dbReference>
<dbReference type="InterPro" id="IPR006342">
    <property type="entry name" value="FkbM_mtfrase"/>
</dbReference>
<evidence type="ECO:0000313" key="2">
    <source>
        <dbReference type="EMBL" id="MBO0952312.1"/>
    </source>
</evidence>
<dbReference type="InterPro" id="IPR052514">
    <property type="entry name" value="SAM-dependent_MTase"/>
</dbReference>
<evidence type="ECO:0000259" key="1">
    <source>
        <dbReference type="Pfam" id="PF05050"/>
    </source>
</evidence>
<keyword evidence="2" id="KW-0808">Transferase</keyword>
<dbReference type="GO" id="GO:0008168">
    <property type="term" value="F:methyltransferase activity"/>
    <property type="evidence" value="ECO:0007669"/>
    <property type="project" value="UniProtKB-KW"/>
</dbReference>
<reference evidence="2 3" key="1">
    <citation type="submission" date="2021-03" db="EMBL/GenBank/DDBJ databases">
        <title>Fibrella sp. HMF5405 genome sequencing and assembly.</title>
        <authorList>
            <person name="Kang H."/>
            <person name="Kim H."/>
            <person name="Bae S."/>
            <person name="Joh K."/>
        </authorList>
    </citation>
    <scope>NUCLEOTIDE SEQUENCE [LARGE SCALE GENOMIC DNA]</scope>
    <source>
        <strain evidence="2 3">HMF5405</strain>
    </source>
</reference>
<dbReference type="Gene3D" id="3.40.50.150">
    <property type="entry name" value="Vaccinia Virus protein VP39"/>
    <property type="match status" value="1"/>
</dbReference>
<dbReference type="GO" id="GO:0032259">
    <property type="term" value="P:methylation"/>
    <property type="evidence" value="ECO:0007669"/>
    <property type="project" value="UniProtKB-KW"/>
</dbReference>
<protein>
    <submittedName>
        <fullName evidence="2">FkbM family methyltransferase</fullName>
    </submittedName>
</protein>
<dbReference type="SUPFAM" id="SSF53335">
    <property type="entry name" value="S-adenosyl-L-methionine-dependent methyltransferases"/>
    <property type="match status" value="1"/>
</dbReference>
<feature type="domain" description="Methyltransferase FkbM" evidence="1">
    <location>
        <begin position="59"/>
        <end position="189"/>
    </location>
</feature>
<comment type="caution">
    <text evidence="2">The sequence shown here is derived from an EMBL/GenBank/DDBJ whole genome shotgun (WGS) entry which is preliminary data.</text>
</comment>
<dbReference type="Pfam" id="PF05050">
    <property type="entry name" value="Methyltransf_21"/>
    <property type="match status" value="1"/>
</dbReference>
<sequence>MKKIINLLTDYQQLRLKYIQKKLFPTANQRLELVREKIQREKMIKFYGNFIKAGDLCFDVGANLGNRIEPFLSLSANVVAVEPQEACARFLRHKFNDQIELEVVGLGESEGTKDFYIADTHTLSTFSSEWINTMKQHRFEGYNWRKPVKLTMTTLDKLIARYGVPAFIKIDVEGYELNVLNGLSEPVQMISFEYAVPEQTEKLIACIDRVSANKSTIECNFCVSETMEFALPEWLTPNQMKTYIQTSEFSQTDFGDIYIRLKL</sequence>
<gene>
    <name evidence="2" type="ORF">J2I46_27260</name>
</gene>
<dbReference type="NCBIfam" id="TIGR01444">
    <property type="entry name" value="fkbM_fam"/>
    <property type="match status" value="1"/>
</dbReference>
<dbReference type="PANTHER" id="PTHR34203">
    <property type="entry name" value="METHYLTRANSFERASE, FKBM FAMILY PROTEIN"/>
    <property type="match status" value="1"/>
</dbReference>
<dbReference type="EMBL" id="JAFMYW010000011">
    <property type="protein sequence ID" value="MBO0952312.1"/>
    <property type="molecule type" value="Genomic_DNA"/>
</dbReference>
<evidence type="ECO:0000313" key="3">
    <source>
        <dbReference type="Proteomes" id="UP000664628"/>
    </source>
</evidence>
<proteinExistence type="predicted"/>
<keyword evidence="3" id="KW-1185">Reference proteome</keyword>
<dbReference type="RefSeq" id="WP_207332267.1">
    <property type="nucleotide sequence ID" value="NZ_JAFMYW010000011.1"/>
</dbReference>